<dbReference type="CDD" id="cd00839">
    <property type="entry name" value="MPP_PAPs"/>
    <property type="match status" value="1"/>
</dbReference>
<keyword evidence="13" id="KW-1185">Reference proteome</keyword>
<reference evidence="12" key="1">
    <citation type="submission" date="2023-07" db="EMBL/GenBank/DDBJ databases">
        <title>A chromosome-level genome assembly of Lolium multiflorum.</title>
        <authorList>
            <person name="Chen Y."/>
            <person name="Copetti D."/>
            <person name="Kolliker R."/>
            <person name="Studer B."/>
        </authorList>
    </citation>
    <scope>NUCLEOTIDE SEQUENCE</scope>
    <source>
        <strain evidence="12">02402/16</strain>
        <tissue evidence="12">Leaf</tissue>
    </source>
</reference>
<dbReference type="AlphaFoldDB" id="A0AAD8WDV8"/>
<evidence type="ECO:0000256" key="6">
    <source>
        <dbReference type="ARBA" id="ARBA00023180"/>
    </source>
</evidence>
<dbReference type="InterPro" id="IPR029052">
    <property type="entry name" value="Metallo-depent_PP-like"/>
</dbReference>
<comment type="similarity">
    <text evidence="2 7">Belongs to the metallophosphoesterase superfamily. Purple acid phosphatase family.</text>
</comment>
<dbReference type="Gene3D" id="2.60.40.380">
    <property type="entry name" value="Purple acid phosphatase-like, N-terminal"/>
    <property type="match status" value="1"/>
</dbReference>
<dbReference type="PANTHER" id="PTHR45778:SF16">
    <property type="entry name" value="INACTIVE PURPLE ACID PHOSPHATASE 1-RELATED"/>
    <property type="match status" value="1"/>
</dbReference>
<dbReference type="Pfam" id="PF17808">
    <property type="entry name" value="fn3_PAP"/>
    <property type="match status" value="1"/>
</dbReference>
<feature type="domain" description="Purple acid phosphatase C-terminal" evidence="9">
    <location>
        <begin position="552"/>
        <end position="612"/>
    </location>
</feature>
<evidence type="ECO:0000256" key="3">
    <source>
        <dbReference type="ARBA" id="ARBA00011738"/>
    </source>
</evidence>
<evidence type="ECO:0000259" key="11">
    <source>
        <dbReference type="Pfam" id="PF17808"/>
    </source>
</evidence>
<dbReference type="InterPro" id="IPR015914">
    <property type="entry name" value="PAPs_N"/>
</dbReference>
<dbReference type="InterPro" id="IPR008963">
    <property type="entry name" value="Purple_acid_Pase-like_N"/>
</dbReference>
<dbReference type="GO" id="GO:0005576">
    <property type="term" value="C:extracellular region"/>
    <property type="evidence" value="ECO:0007669"/>
    <property type="project" value="UniProtKB-SubCell"/>
</dbReference>
<organism evidence="12 13">
    <name type="scientific">Lolium multiflorum</name>
    <name type="common">Italian ryegrass</name>
    <name type="synonym">Lolium perenne subsp. multiflorum</name>
    <dbReference type="NCBI Taxonomy" id="4521"/>
    <lineage>
        <taxon>Eukaryota</taxon>
        <taxon>Viridiplantae</taxon>
        <taxon>Streptophyta</taxon>
        <taxon>Embryophyta</taxon>
        <taxon>Tracheophyta</taxon>
        <taxon>Spermatophyta</taxon>
        <taxon>Magnoliopsida</taxon>
        <taxon>Liliopsida</taxon>
        <taxon>Poales</taxon>
        <taxon>Poaceae</taxon>
        <taxon>BOP clade</taxon>
        <taxon>Pooideae</taxon>
        <taxon>Poodae</taxon>
        <taxon>Poeae</taxon>
        <taxon>Poeae Chloroplast Group 2 (Poeae type)</taxon>
        <taxon>Loliodinae</taxon>
        <taxon>Loliinae</taxon>
        <taxon>Lolium</taxon>
    </lineage>
</organism>
<dbReference type="PANTHER" id="PTHR45778">
    <property type="entry name" value="PURPLE ACID PHOSPHATASE-RELATED"/>
    <property type="match status" value="1"/>
</dbReference>
<evidence type="ECO:0000256" key="4">
    <source>
        <dbReference type="ARBA" id="ARBA00022525"/>
    </source>
</evidence>
<dbReference type="InterPro" id="IPR040974">
    <property type="entry name" value="Fn3_PAP"/>
</dbReference>
<evidence type="ECO:0000256" key="5">
    <source>
        <dbReference type="ARBA" id="ARBA00022729"/>
    </source>
</evidence>
<evidence type="ECO:0000256" key="7">
    <source>
        <dbReference type="RuleBase" id="RU361203"/>
    </source>
</evidence>
<keyword evidence="4" id="KW-0964">Secreted</keyword>
<evidence type="ECO:0000259" key="10">
    <source>
        <dbReference type="Pfam" id="PF16656"/>
    </source>
</evidence>
<evidence type="ECO:0000313" key="13">
    <source>
        <dbReference type="Proteomes" id="UP001231189"/>
    </source>
</evidence>
<feature type="domain" description="Calcineurin-like phosphoesterase" evidence="8">
    <location>
        <begin position="312"/>
        <end position="527"/>
    </location>
</feature>
<dbReference type="InterPro" id="IPR041792">
    <property type="entry name" value="MPP_PAP"/>
</dbReference>
<keyword evidence="7" id="KW-0378">Hydrolase</keyword>
<gene>
    <name evidence="12" type="ORF">QYE76_069800</name>
</gene>
<evidence type="ECO:0000313" key="12">
    <source>
        <dbReference type="EMBL" id="KAK1651995.1"/>
    </source>
</evidence>
<dbReference type="GO" id="GO:0003993">
    <property type="term" value="F:acid phosphatase activity"/>
    <property type="evidence" value="ECO:0007669"/>
    <property type="project" value="UniProtKB-EC"/>
</dbReference>
<dbReference type="Proteomes" id="UP001231189">
    <property type="component" value="Unassembled WGS sequence"/>
</dbReference>
<dbReference type="Pfam" id="PF00149">
    <property type="entry name" value="Metallophos"/>
    <property type="match status" value="1"/>
</dbReference>
<evidence type="ECO:0000259" key="9">
    <source>
        <dbReference type="Pfam" id="PF14008"/>
    </source>
</evidence>
<sequence length="637" mass="70918">MFPVLYLFDRKRTEQASTMKAPPGTTMVAALVHVLVAFSAASSAAAAAGDQPLSKIGIHRTTFEIHPGAFVDVPPLLLGLQGQDQEWVTIGYSNPKPSKDDWIGVFSPANFSDSICTADNQWVEPPLLCTAPIKFQYANYTSTDYAKTGKGSLRLQLINQRSDFSFALFSGGLSNPKLIARSDSITFVNPKAPVYPRLAQGKSWNEMTVTWTSGYSTKEATAFVEWGVQGQVQILSPAVTLTFSRNTMCGPPARTVGWRDPGFIHTGFLKDLWPNLKYTYRIGHRLFTGQIVWGHQYSFKASPYPGEDSLQRVVVFGDMGKAEIDGSNEYNDFERGSINTTYQLVKDLKNIDMVMNIGDMCYANGYLSQWDQFTAQVEPIASTVPYMVASGNHERDWPGSGSFYGNIDSGGECGVPAQNMFYVPAENREQFWYSTDYGMFRFCVANTELNWRPGTEQYKFIEHCFSSVDRQKQPWLIFLAHRVLGYSSATFYGEEGTTEEPMGRESLQSLWQKYRVDIAMYGHVHGYERTCPVYENVCVAKASDRYSGAFTATTHVVVGGGGASLAEYTAGPRARWSHAQDLDYGFAKLTAFNHTTLLMEYKKSRDGSVHDSFTISRDYRDVLACGVDNCPSTTMAS</sequence>
<evidence type="ECO:0000256" key="2">
    <source>
        <dbReference type="ARBA" id="ARBA00008723"/>
    </source>
</evidence>
<comment type="subunit">
    <text evidence="3">Homodimer.</text>
</comment>
<dbReference type="InterPro" id="IPR004843">
    <property type="entry name" value="Calcineurin-like_PHP"/>
</dbReference>
<feature type="domain" description="Purple acid phosphatase N-terminal" evidence="10">
    <location>
        <begin position="196"/>
        <end position="300"/>
    </location>
</feature>
<dbReference type="EC" id="3.1.3.2" evidence="7"/>
<dbReference type="SUPFAM" id="SSF56300">
    <property type="entry name" value="Metallo-dependent phosphatases"/>
    <property type="match status" value="1"/>
</dbReference>
<protein>
    <recommendedName>
        <fullName evidence="7">Purple acid phosphatase</fullName>
        <ecNumber evidence="7">3.1.3.2</ecNumber>
    </recommendedName>
</protein>
<proteinExistence type="inferred from homology"/>
<comment type="subcellular location">
    <subcellularLocation>
        <location evidence="1">Secreted</location>
    </subcellularLocation>
</comment>
<dbReference type="SUPFAM" id="SSF49363">
    <property type="entry name" value="Purple acid phosphatase, N-terminal domain"/>
    <property type="match status" value="1"/>
</dbReference>
<comment type="caution">
    <text evidence="12">The sequence shown here is derived from an EMBL/GenBank/DDBJ whole genome shotgun (WGS) entry which is preliminary data.</text>
</comment>
<dbReference type="InterPro" id="IPR025733">
    <property type="entry name" value="PAPs_C"/>
</dbReference>
<keyword evidence="6" id="KW-0325">Glycoprotein</keyword>
<evidence type="ECO:0000256" key="1">
    <source>
        <dbReference type="ARBA" id="ARBA00004613"/>
    </source>
</evidence>
<name>A0AAD8WDV8_LOLMU</name>
<accession>A0AAD8WDV8</accession>
<dbReference type="Pfam" id="PF16656">
    <property type="entry name" value="Pur_ac_phosph_N"/>
    <property type="match status" value="1"/>
</dbReference>
<evidence type="ECO:0000259" key="8">
    <source>
        <dbReference type="Pfam" id="PF00149"/>
    </source>
</evidence>
<keyword evidence="5" id="KW-0732">Signal</keyword>
<dbReference type="EMBL" id="JAUUTY010000004">
    <property type="protein sequence ID" value="KAK1651995.1"/>
    <property type="molecule type" value="Genomic_DNA"/>
</dbReference>
<dbReference type="Pfam" id="PF14008">
    <property type="entry name" value="Metallophos_C"/>
    <property type="match status" value="1"/>
</dbReference>
<feature type="domain" description="Purple acid phosphatase Fn3-like" evidence="11">
    <location>
        <begin position="72"/>
        <end position="189"/>
    </location>
</feature>
<dbReference type="Gene3D" id="3.60.21.10">
    <property type="match status" value="1"/>
</dbReference>
<dbReference type="GO" id="GO:0046872">
    <property type="term" value="F:metal ion binding"/>
    <property type="evidence" value="ECO:0007669"/>
    <property type="project" value="InterPro"/>
</dbReference>
<comment type="catalytic activity">
    <reaction evidence="7">
        <text>a phosphate monoester + H2O = an alcohol + phosphate</text>
        <dbReference type="Rhea" id="RHEA:15017"/>
        <dbReference type="ChEBI" id="CHEBI:15377"/>
        <dbReference type="ChEBI" id="CHEBI:30879"/>
        <dbReference type="ChEBI" id="CHEBI:43474"/>
        <dbReference type="ChEBI" id="CHEBI:67140"/>
        <dbReference type="EC" id="3.1.3.2"/>
    </reaction>
</comment>